<evidence type="ECO:0000313" key="1">
    <source>
        <dbReference type="EMBL" id="QIJ71392.1"/>
    </source>
</evidence>
<dbReference type="RefSeq" id="WP_166031613.1">
    <property type="nucleotide sequence ID" value="NZ_CP048877.1"/>
</dbReference>
<dbReference type="Gene3D" id="3.30.1330.130">
    <property type="match status" value="1"/>
</dbReference>
<name>A0A6G7PUQ7_9BACT</name>
<dbReference type="Pfam" id="PF02663">
    <property type="entry name" value="FmdE"/>
    <property type="match status" value="1"/>
</dbReference>
<keyword evidence="2" id="KW-1185">Reference proteome</keyword>
<protein>
    <submittedName>
        <fullName evidence="1">Uncharacterized protein</fullName>
    </submittedName>
</protein>
<sequence length="245" mass="28012">MKHVWAIFFIAFFIATPALAGEGATDNSPDWFFPKWAAEAPNNKPIKVLDTEAPLGRYALKTKEIGLKDLARIHGHLCDGLAFAFVAIREALLKLFPNGVVDRTDIRVVTRNSPCFVDAATLMTRARINFMTVRVDNSLGWEFIVQKISTGEAYRVRLKSGFIPRDFEEIEKEIRARRKKGLPVSAKEIDHYEELLSAFIRKLLYTPPEWFIIVERLPHYEFRFLDLLAPRGDIINKNVPMGIHS</sequence>
<organism evidence="1 2">
    <name type="scientific">Thermosulfuriphilus ammonigenes</name>
    <dbReference type="NCBI Taxonomy" id="1936021"/>
    <lineage>
        <taxon>Bacteria</taxon>
        <taxon>Pseudomonadati</taxon>
        <taxon>Thermodesulfobacteriota</taxon>
        <taxon>Thermodesulfobacteria</taxon>
        <taxon>Thermodesulfobacteriales</taxon>
        <taxon>Thermodesulfobacteriaceae</taxon>
        <taxon>Thermosulfuriphilus</taxon>
    </lineage>
</organism>
<dbReference type="SUPFAM" id="SSF143555">
    <property type="entry name" value="FwdE-like"/>
    <property type="match status" value="1"/>
</dbReference>
<dbReference type="KEGG" id="tav:G4V39_03480"/>
<reference evidence="1 2" key="1">
    <citation type="submission" date="2020-02" db="EMBL/GenBank/DDBJ databases">
        <title>Genome analysis of Thermosulfuriphilus ammonigenes ST65T, an anaerobic thermophilic chemolithoautotrophic bacterium isolated from a deep-sea hydrothermal vent.</title>
        <authorList>
            <person name="Slobodkina G."/>
            <person name="Allioux M."/>
            <person name="Merkel A."/>
            <person name="Alain K."/>
            <person name="Jebbar M."/>
            <person name="Slobodkin A."/>
        </authorList>
    </citation>
    <scope>NUCLEOTIDE SEQUENCE [LARGE SCALE GENOMIC DNA]</scope>
    <source>
        <strain evidence="1 2">ST65</strain>
    </source>
</reference>
<accession>A0A6G7PUQ7</accession>
<dbReference type="Proteomes" id="UP000502179">
    <property type="component" value="Chromosome"/>
</dbReference>
<dbReference type="AlphaFoldDB" id="A0A6G7PUQ7"/>
<gene>
    <name evidence="1" type="ORF">G4V39_03480</name>
</gene>
<evidence type="ECO:0000313" key="2">
    <source>
        <dbReference type="Proteomes" id="UP000502179"/>
    </source>
</evidence>
<dbReference type="EMBL" id="CP048877">
    <property type="protein sequence ID" value="QIJ71392.1"/>
    <property type="molecule type" value="Genomic_DNA"/>
</dbReference>
<dbReference type="InterPro" id="IPR003814">
    <property type="entry name" value="FmdEsu_dom"/>
</dbReference>
<proteinExistence type="predicted"/>